<accession>F9Y4G0</accession>
<dbReference type="InterPro" id="IPR001444">
    <property type="entry name" value="Flag_bb_rod_N"/>
</dbReference>
<gene>
    <name evidence="10" type="ordered locus">KVU_1934</name>
</gene>
<dbReference type="InterPro" id="IPR020013">
    <property type="entry name" value="Flagellar_FlgE/F/G"/>
</dbReference>
<dbReference type="NCBIfam" id="TIGR03506">
    <property type="entry name" value="FlgEFG_subfam"/>
    <property type="match status" value="1"/>
</dbReference>
<dbReference type="Proteomes" id="UP000000692">
    <property type="component" value="Chromosome"/>
</dbReference>
<keyword evidence="10" id="KW-0969">Cilium</keyword>
<dbReference type="Pfam" id="PF22692">
    <property type="entry name" value="LlgE_F_G_D1"/>
    <property type="match status" value="1"/>
</dbReference>
<dbReference type="InterPro" id="IPR012836">
    <property type="entry name" value="FlgF"/>
</dbReference>
<comment type="subunit">
    <text evidence="4 6">The basal body constitutes a major portion of the flagellar organelle and consists of five rings (E,L,P,S, and M) mounted on a central rod. The rod consists of about 26 subunits of FlgG in the distal portion, and FlgB, FlgC and FlgF are thought to build up the proximal portion of the rod with about 6 subunits each.</text>
</comment>
<evidence type="ECO:0000256" key="1">
    <source>
        <dbReference type="ARBA" id="ARBA00004117"/>
    </source>
</evidence>
<protein>
    <recommendedName>
        <fullName evidence="5 6">Flagellar basal-body rod protein FlgF</fullName>
    </recommendedName>
</protein>
<reference evidence="10 11" key="1">
    <citation type="journal article" date="2011" name="J. Bacteriol.">
        <title>Complete genome sequence of the industrial strain Ketogulonicigenium vulgare WSH-001.</title>
        <authorList>
            <person name="Liu L."/>
            <person name="Li Y."/>
            <person name="Zhang J."/>
            <person name="Zhou Z."/>
            <person name="Liu J."/>
            <person name="Li X."/>
            <person name="Zhou J."/>
            <person name="Du G."/>
            <person name="Wang L."/>
            <person name="Chen J."/>
        </authorList>
    </citation>
    <scope>NUCLEOTIDE SEQUENCE [LARGE SCALE GENOMIC DNA]</scope>
    <source>
        <strain evidence="10 11">WSH-001</strain>
    </source>
</reference>
<dbReference type="GO" id="GO:0030694">
    <property type="term" value="C:bacterial-type flagellum basal body, rod"/>
    <property type="evidence" value="ECO:0007669"/>
    <property type="project" value="UniProtKB-UniRule"/>
</dbReference>
<dbReference type="PATRIC" id="fig|759362.5.peg.2003"/>
<dbReference type="NCBIfam" id="NF009332">
    <property type="entry name" value="PRK12690.1"/>
    <property type="match status" value="1"/>
</dbReference>
<feature type="domain" description="Flagellar basal body rod protein N-terminal" evidence="7">
    <location>
        <begin position="19"/>
        <end position="35"/>
    </location>
</feature>
<dbReference type="GO" id="GO:0071978">
    <property type="term" value="P:bacterial-type flagellum-dependent swarming motility"/>
    <property type="evidence" value="ECO:0007669"/>
    <property type="project" value="TreeGrafter"/>
</dbReference>
<keyword evidence="3 6" id="KW-0975">Bacterial flagellum</keyword>
<dbReference type="HOGENOM" id="CLU_013687_0_0_5"/>
<evidence type="ECO:0000256" key="3">
    <source>
        <dbReference type="ARBA" id="ARBA00023143"/>
    </source>
</evidence>
<proteinExistence type="inferred from homology"/>
<evidence type="ECO:0000256" key="6">
    <source>
        <dbReference type="RuleBase" id="RU362116"/>
    </source>
</evidence>
<evidence type="ECO:0000259" key="8">
    <source>
        <dbReference type="Pfam" id="PF06429"/>
    </source>
</evidence>
<comment type="subcellular location">
    <subcellularLocation>
        <location evidence="1 6">Bacterial flagellum basal body</location>
    </subcellularLocation>
</comment>
<dbReference type="InterPro" id="IPR037925">
    <property type="entry name" value="FlgE/F/G-like"/>
</dbReference>
<dbReference type="OrthoDB" id="9804559at2"/>
<dbReference type="AlphaFoldDB" id="F9Y4G0"/>
<keyword evidence="10" id="KW-0282">Flagellum</keyword>
<name>F9Y4G0_KETVW</name>
<dbReference type="SUPFAM" id="SSF117143">
    <property type="entry name" value="Flagellar hook protein flgE"/>
    <property type="match status" value="1"/>
</dbReference>
<dbReference type="InterPro" id="IPR019776">
    <property type="entry name" value="Flagellar_basal_body_rod_CS"/>
</dbReference>
<comment type="similarity">
    <text evidence="2 6">Belongs to the flagella basal body rod proteins family.</text>
</comment>
<evidence type="ECO:0000259" key="7">
    <source>
        <dbReference type="Pfam" id="PF00460"/>
    </source>
</evidence>
<feature type="domain" description="Flagellar basal-body/hook protein C-terminal" evidence="8">
    <location>
        <begin position="189"/>
        <end position="234"/>
    </location>
</feature>
<evidence type="ECO:0000259" key="9">
    <source>
        <dbReference type="Pfam" id="PF22692"/>
    </source>
</evidence>
<dbReference type="InterPro" id="IPR010930">
    <property type="entry name" value="Flg_bb/hook_C_dom"/>
</dbReference>
<dbReference type="Pfam" id="PF00460">
    <property type="entry name" value="Flg_bb_rod"/>
    <property type="match status" value="1"/>
</dbReference>
<organism evidence="10 11">
    <name type="scientific">Ketogulonicigenium vulgare (strain WSH-001)</name>
    <dbReference type="NCBI Taxonomy" id="759362"/>
    <lineage>
        <taxon>Bacteria</taxon>
        <taxon>Pseudomonadati</taxon>
        <taxon>Pseudomonadota</taxon>
        <taxon>Alphaproteobacteria</taxon>
        <taxon>Rhodobacterales</taxon>
        <taxon>Roseobacteraceae</taxon>
        <taxon>Ketogulonicigenium</taxon>
    </lineage>
</organism>
<feature type="domain" description="Flagellar hook protein FlgE/F/G-like D1" evidence="9">
    <location>
        <begin position="82"/>
        <end position="148"/>
    </location>
</feature>
<evidence type="ECO:0000256" key="5">
    <source>
        <dbReference type="ARBA" id="ARBA00040228"/>
    </source>
</evidence>
<evidence type="ECO:0000256" key="4">
    <source>
        <dbReference type="ARBA" id="ARBA00038560"/>
    </source>
</evidence>
<dbReference type="KEGG" id="kvl:KVU_1934"/>
<dbReference type="Pfam" id="PF06429">
    <property type="entry name" value="Flg_bbr_C"/>
    <property type="match status" value="1"/>
</dbReference>
<dbReference type="InterPro" id="IPR053967">
    <property type="entry name" value="LlgE_F_G-like_D1"/>
</dbReference>
<dbReference type="PROSITE" id="PS00588">
    <property type="entry name" value="FLAGELLA_BB_ROD"/>
    <property type="match status" value="1"/>
</dbReference>
<dbReference type="eggNOG" id="COG4786">
    <property type="taxonomic scope" value="Bacteria"/>
</dbReference>
<dbReference type="PANTHER" id="PTHR30435:SF18">
    <property type="entry name" value="FLAGELLAR BASAL-BODY ROD PROTEIN FLGF"/>
    <property type="match status" value="1"/>
</dbReference>
<keyword evidence="11" id="KW-1185">Reference proteome</keyword>
<dbReference type="NCBIfam" id="TIGR02490">
    <property type="entry name" value="flgF"/>
    <property type="match status" value="1"/>
</dbReference>
<evidence type="ECO:0000313" key="10">
    <source>
        <dbReference type="EMBL" id="AEM41773.1"/>
    </source>
</evidence>
<keyword evidence="10" id="KW-0966">Cell projection</keyword>
<dbReference type="EMBL" id="CP002018">
    <property type="protein sequence ID" value="AEM41773.1"/>
    <property type="molecule type" value="Genomic_DNA"/>
</dbReference>
<evidence type="ECO:0000256" key="2">
    <source>
        <dbReference type="ARBA" id="ARBA00009677"/>
    </source>
</evidence>
<dbReference type="RefSeq" id="WP_013385144.1">
    <property type="nucleotide sequence ID" value="NC_017384.1"/>
</dbReference>
<sequence>MDNTGYASLTRQTGLLHEMRAIANNIANANTTGYRAEGVAFSEYVVRLGPQSQSLSLATARVRQTDFSQGDIGATGASFDLAIEGEGFFMIDHPEGPMLTRAGAFTLGPDGVLLSADGYPLLDAGEAPVMIPAEAGPVLIGADGTISAGGDVIGQIGLFTPTDPLSVTRTSGTGFFSDDNMPYLEGQIRQGHLEGSNVNAIAQIARMIEVQRAYEFGQSLADREDERIRSTVQLMSR</sequence>
<dbReference type="PANTHER" id="PTHR30435">
    <property type="entry name" value="FLAGELLAR PROTEIN"/>
    <property type="match status" value="1"/>
</dbReference>
<evidence type="ECO:0000313" key="11">
    <source>
        <dbReference type="Proteomes" id="UP000000692"/>
    </source>
</evidence>